<dbReference type="Gene3D" id="3.40.50.620">
    <property type="entry name" value="HUPs"/>
    <property type="match status" value="1"/>
</dbReference>
<protein>
    <recommendedName>
        <fullName evidence="3">Phosphoadenosine phosphosulphate reductase domain-containing protein</fullName>
    </recommendedName>
</protein>
<comment type="caution">
    <text evidence="1">The sequence shown here is derived from an EMBL/GenBank/DDBJ whole genome shotgun (WGS) entry which is preliminary data.</text>
</comment>
<dbReference type="EMBL" id="BAABJX010000038">
    <property type="protein sequence ID" value="GAA4839521.1"/>
    <property type="molecule type" value="Genomic_DNA"/>
</dbReference>
<proteinExistence type="predicted"/>
<evidence type="ECO:0000313" key="1">
    <source>
        <dbReference type="EMBL" id="GAA4839521.1"/>
    </source>
</evidence>
<reference evidence="2" key="1">
    <citation type="journal article" date="2019" name="Int. J. Syst. Evol. Microbiol.">
        <title>The Global Catalogue of Microorganisms (GCM) 10K type strain sequencing project: providing services to taxonomists for standard genome sequencing and annotation.</title>
        <authorList>
            <consortium name="The Broad Institute Genomics Platform"/>
            <consortium name="The Broad Institute Genome Sequencing Center for Infectious Disease"/>
            <person name="Wu L."/>
            <person name="Ma J."/>
        </authorList>
    </citation>
    <scope>NUCLEOTIDE SEQUENCE [LARGE SCALE GENOMIC DNA]</scope>
    <source>
        <strain evidence="2">JCM 18326</strain>
    </source>
</reference>
<evidence type="ECO:0000313" key="2">
    <source>
        <dbReference type="Proteomes" id="UP001500298"/>
    </source>
</evidence>
<organism evidence="1 2">
    <name type="scientific">Algivirga pacifica</name>
    <dbReference type="NCBI Taxonomy" id="1162670"/>
    <lineage>
        <taxon>Bacteria</taxon>
        <taxon>Pseudomonadati</taxon>
        <taxon>Bacteroidota</taxon>
        <taxon>Cytophagia</taxon>
        <taxon>Cytophagales</taxon>
        <taxon>Flammeovirgaceae</taxon>
        <taxon>Algivirga</taxon>
    </lineage>
</organism>
<keyword evidence="2" id="KW-1185">Reference proteome</keyword>
<dbReference type="SUPFAM" id="SSF52402">
    <property type="entry name" value="Adenine nucleotide alpha hydrolases-like"/>
    <property type="match status" value="1"/>
</dbReference>
<sequence>MDRLLPLNSYDKIIVSMSGGKDSIACFLHLYEQENLDINKVEIWHNCIDGFDQWERRYFDWDSTEGYVREFAKEFCVPLLWSWRDFGMHGEMYKQNRRSHGIRYVYEHDLPDKSKVRHIPQGSGQTQRSYAIPFQTDGYEPTLV</sequence>
<dbReference type="InterPro" id="IPR014729">
    <property type="entry name" value="Rossmann-like_a/b/a_fold"/>
</dbReference>
<evidence type="ECO:0008006" key="3">
    <source>
        <dbReference type="Google" id="ProtNLM"/>
    </source>
</evidence>
<accession>A0ABP9DJA0</accession>
<dbReference type="Proteomes" id="UP001500298">
    <property type="component" value="Unassembled WGS sequence"/>
</dbReference>
<name>A0ABP9DJA0_9BACT</name>
<gene>
    <name evidence="1" type="ORF">GCM10023331_25880</name>
</gene>
<dbReference type="RefSeq" id="WP_345372444.1">
    <property type="nucleotide sequence ID" value="NZ_BAABJX010000038.1"/>
</dbReference>